<reference evidence="9 11" key="2">
    <citation type="submission" date="2016-10" db="EMBL/GenBank/DDBJ databases">
        <authorList>
            <person name="de Groot N.N."/>
        </authorList>
    </citation>
    <scope>NUCLEOTIDE SEQUENCE [LARGE SCALE GENOMIC DNA]</scope>
    <source>
        <strain evidence="9 11">CGMCC 1.10239</strain>
    </source>
</reference>
<accession>A0A1G9QXB4</accession>
<evidence type="ECO:0000313" key="11">
    <source>
        <dbReference type="Proteomes" id="UP000182783"/>
    </source>
</evidence>
<keyword evidence="4 6" id="KW-1133">Transmembrane helix</keyword>
<organism evidence="9 11">
    <name type="scientific">Paenibacillus jilunlii</name>
    <dbReference type="NCBI Taxonomy" id="682956"/>
    <lineage>
        <taxon>Bacteria</taxon>
        <taxon>Bacillati</taxon>
        <taxon>Bacillota</taxon>
        <taxon>Bacilli</taxon>
        <taxon>Bacillales</taxon>
        <taxon>Paenibacillaceae</taxon>
        <taxon>Paenibacillus</taxon>
    </lineage>
</organism>
<feature type="transmembrane region" description="Helical" evidence="6">
    <location>
        <begin position="159"/>
        <end position="177"/>
    </location>
</feature>
<dbReference type="RefSeq" id="WP_062521758.1">
    <property type="nucleotide sequence ID" value="NZ_CP048429.1"/>
</dbReference>
<feature type="domain" description="EamA" evidence="7">
    <location>
        <begin position="160"/>
        <end position="298"/>
    </location>
</feature>
<feature type="domain" description="EamA" evidence="7">
    <location>
        <begin position="15"/>
        <end position="145"/>
    </location>
</feature>
<comment type="similarity">
    <text evidence="2">Belongs to the EamA transporter family.</text>
</comment>
<dbReference type="PANTHER" id="PTHR32322:SF2">
    <property type="entry name" value="EAMA DOMAIN-CONTAINING PROTEIN"/>
    <property type="match status" value="1"/>
</dbReference>
<evidence type="ECO:0000256" key="2">
    <source>
        <dbReference type="ARBA" id="ARBA00007362"/>
    </source>
</evidence>
<evidence type="ECO:0000313" key="8">
    <source>
        <dbReference type="EMBL" id="KWX77256.1"/>
    </source>
</evidence>
<dbReference type="Pfam" id="PF00892">
    <property type="entry name" value="EamA"/>
    <property type="match status" value="2"/>
</dbReference>
<name>A0A1G9QXB4_9BACL</name>
<evidence type="ECO:0000256" key="6">
    <source>
        <dbReference type="SAM" id="Phobius"/>
    </source>
</evidence>
<gene>
    <name evidence="8" type="ORF">AML91_08050</name>
    <name evidence="9" type="ORF">SAMN05216191_109178</name>
</gene>
<evidence type="ECO:0000259" key="7">
    <source>
        <dbReference type="Pfam" id="PF00892"/>
    </source>
</evidence>
<evidence type="ECO:0000256" key="5">
    <source>
        <dbReference type="ARBA" id="ARBA00023136"/>
    </source>
</evidence>
<reference evidence="8 10" key="1">
    <citation type="submission" date="2015-08" db="EMBL/GenBank/DDBJ databases">
        <title>Genome of Paenibacillus jilunlii.</title>
        <authorList>
            <person name="Sant'Anna F.H."/>
            <person name="Ambrosini A."/>
            <person name="Souza R."/>
            <person name="Bach E."/>
            <person name="Fernandes G."/>
            <person name="Balsanelli E."/>
            <person name="Baura V.A."/>
            <person name="Pedrosa F.O."/>
            <person name="Souza E.M."/>
            <person name="Passaglia L."/>
        </authorList>
    </citation>
    <scope>NUCLEOTIDE SEQUENCE [LARGE SCALE GENOMIC DNA]</scope>
    <source>
        <strain evidence="8 10">DSM 23019</strain>
    </source>
</reference>
<dbReference type="EMBL" id="FNGM01000009">
    <property type="protein sequence ID" value="SDM15676.1"/>
    <property type="molecule type" value="Genomic_DNA"/>
</dbReference>
<proteinExistence type="inferred from homology"/>
<dbReference type="EMBL" id="LIPY01000102">
    <property type="protein sequence ID" value="KWX77256.1"/>
    <property type="molecule type" value="Genomic_DNA"/>
</dbReference>
<evidence type="ECO:0000256" key="4">
    <source>
        <dbReference type="ARBA" id="ARBA00022989"/>
    </source>
</evidence>
<dbReference type="GO" id="GO:0016020">
    <property type="term" value="C:membrane"/>
    <property type="evidence" value="ECO:0007669"/>
    <property type="project" value="UniProtKB-SubCell"/>
</dbReference>
<comment type="subcellular location">
    <subcellularLocation>
        <location evidence="1">Endomembrane system</location>
        <topology evidence="1">Multi-pass membrane protein</topology>
    </subcellularLocation>
</comment>
<keyword evidence="10" id="KW-1185">Reference proteome</keyword>
<dbReference type="OrthoDB" id="67135at2"/>
<feature type="transmembrane region" description="Helical" evidence="6">
    <location>
        <begin position="41"/>
        <end position="62"/>
    </location>
</feature>
<keyword evidence="5 6" id="KW-0472">Membrane</keyword>
<keyword evidence="3 6" id="KW-0812">Transmembrane</keyword>
<dbReference type="NCBIfam" id="NF008432">
    <property type="entry name" value="PRK11272.1"/>
    <property type="match status" value="1"/>
</dbReference>
<dbReference type="AlphaFoldDB" id="A0A1G9QXB4"/>
<evidence type="ECO:0000313" key="9">
    <source>
        <dbReference type="EMBL" id="SDM15676.1"/>
    </source>
</evidence>
<feature type="transmembrane region" description="Helical" evidence="6">
    <location>
        <begin position="74"/>
        <end position="93"/>
    </location>
</feature>
<feature type="transmembrane region" description="Helical" evidence="6">
    <location>
        <begin position="281"/>
        <end position="300"/>
    </location>
</feature>
<feature type="transmembrane region" description="Helical" evidence="6">
    <location>
        <begin position="130"/>
        <end position="147"/>
    </location>
</feature>
<dbReference type="InterPro" id="IPR000620">
    <property type="entry name" value="EamA_dom"/>
</dbReference>
<dbReference type="SUPFAM" id="SSF103481">
    <property type="entry name" value="Multidrug resistance efflux transporter EmrE"/>
    <property type="match status" value="2"/>
</dbReference>
<evidence type="ECO:0000313" key="10">
    <source>
        <dbReference type="Proteomes" id="UP000070252"/>
    </source>
</evidence>
<dbReference type="InterPro" id="IPR050638">
    <property type="entry name" value="AA-Vitamin_Transporters"/>
</dbReference>
<feature type="transmembrane region" description="Helical" evidence="6">
    <location>
        <begin position="254"/>
        <end position="275"/>
    </location>
</feature>
<protein>
    <submittedName>
        <fullName evidence="8">Multidrug transporter</fullName>
    </submittedName>
    <submittedName>
        <fullName evidence="9">Permease of the drug/metabolite transporter (DMT) superfamily</fullName>
    </submittedName>
</protein>
<sequence>MKQRAKANSVYLVGIALLSVYLFWGGTYVGMKIAIETMPPFLMAGIRFFVAGAVLYVISRLSGAKRPAGREWRASAIVGTLLLLGGNGLVAWSEQRVSSSIASLIVAAVPVWMMLFGWLSRSGKRPTTGVIAGIVLGLLGIAVLVFQPGQRDNGTATDLTGIITLLAASLSWAAGSIYSRSARMPDSPLMSTAAQMLTGGALLLIFSYFTGDWSKMDVPAISLRSYAALGYLIVFGSIIGYTAYIWLLKNADAALVSTYAFVNPVVAVFLGWLLAGEELTFNTLTAAVIIIASVVLVTIFRSRAVPASQEQGTEQVNVKNKSQLLRSSLPK</sequence>
<feature type="transmembrane region" description="Helical" evidence="6">
    <location>
        <begin position="229"/>
        <end position="247"/>
    </location>
</feature>
<dbReference type="Proteomes" id="UP000182783">
    <property type="component" value="Unassembled WGS sequence"/>
</dbReference>
<feature type="transmembrane region" description="Helical" evidence="6">
    <location>
        <begin position="189"/>
        <end position="209"/>
    </location>
</feature>
<feature type="transmembrane region" description="Helical" evidence="6">
    <location>
        <begin position="99"/>
        <end position="118"/>
    </location>
</feature>
<feature type="transmembrane region" description="Helical" evidence="6">
    <location>
        <begin position="12"/>
        <end position="35"/>
    </location>
</feature>
<evidence type="ECO:0000256" key="1">
    <source>
        <dbReference type="ARBA" id="ARBA00004127"/>
    </source>
</evidence>
<dbReference type="PANTHER" id="PTHR32322">
    <property type="entry name" value="INNER MEMBRANE TRANSPORTER"/>
    <property type="match status" value="1"/>
</dbReference>
<evidence type="ECO:0000256" key="3">
    <source>
        <dbReference type="ARBA" id="ARBA00022692"/>
    </source>
</evidence>
<dbReference type="Proteomes" id="UP000070252">
    <property type="component" value="Unassembled WGS sequence"/>
</dbReference>
<dbReference type="InterPro" id="IPR037185">
    <property type="entry name" value="EmrE-like"/>
</dbReference>